<keyword evidence="1" id="KW-0732">Signal</keyword>
<feature type="signal peptide" evidence="1">
    <location>
        <begin position="1"/>
        <end position="20"/>
    </location>
</feature>
<feature type="chain" id="PRO_5038606253" evidence="1">
    <location>
        <begin position="21"/>
        <end position="149"/>
    </location>
</feature>
<organism evidence="2 3">
    <name type="scientific">Candidatus Enterocola intestinipullorum</name>
    <dbReference type="NCBI Taxonomy" id="2840783"/>
    <lineage>
        <taxon>Bacteria</taxon>
        <taxon>Pseudomonadati</taxon>
        <taxon>Bacteroidota</taxon>
        <taxon>Bacteroidia</taxon>
        <taxon>Bacteroidales</taxon>
        <taxon>Candidatus Enterocola</taxon>
    </lineage>
</organism>
<dbReference type="AlphaFoldDB" id="A0A9D9EFX5"/>
<dbReference type="InterPro" id="IPR025348">
    <property type="entry name" value="DUF4252"/>
</dbReference>
<dbReference type="EMBL" id="JADIMR010000085">
    <property type="protein sequence ID" value="MBO8447207.1"/>
    <property type="molecule type" value="Genomic_DNA"/>
</dbReference>
<evidence type="ECO:0000313" key="3">
    <source>
        <dbReference type="Proteomes" id="UP000823637"/>
    </source>
</evidence>
<dbReference type="Pfam" id="PF14060">
    <property type="entry name" value="DUF4252"/>
    <property type="match status" value="1"/>
</dbReference>
<accession>A0A9D9EFX5</accession>
<dbReference type="Proteomes" id="UP000823637">
    <property type="component" value="Unassembled WGS sequence"/>
</dbReference>
<reference evidence="2" key="1">
    <citation type="submission" date="2020-10" db="EMBL/GenBank/DDBJ databases">
        <authorList>
            <person name="Gilroy R."/>
        </authorList>
    </citation>
    <scope>NUCLEOTIDE SEQUENCE</scope>
    <source>
        <strain evidence="2">D3-1215</strain>
    </source>
</reference>
<comment type="caution">
    <text evidence="2">The sequence shown here is derived from an EMBL/GenBank/DDBJ whole genome shotgun (WGS) entry which is preliminary data.</text>
</comment>
<sequence>MKTRYFFITLFLICTSLSFAQDNWLDKYANQDGITSVYISKAMFQLMPNLDIDNVNLKTVSDKINSLSIITSEKKDVATKLSNKIKQEISSEYAELMRVKNDSDLIIFRAIQQGEIINELLLTVEEPDGYSVIKINGQFTLEDIRKMSN</sequence>
<proteinExistence type="predicted"/>
<reference evidence="2" key="2">
    <citation type="journal article" date="2021" name="PeerJ">
        <title>Extensive microbial diversity within the chicken gut microbiome revealed by metagenomics and culture.</title>
        <authorList>
            <person name="Gilroy R."/>
            <person name="Ravi A."/>
            <person name="Getino M."/>
            <person name="Pursley I."/>
            <person name="Horton D.L."/>
            <person name="Alikhan N.F."/>
            <person name="Baker D."/>
            <person name="Gharbi K."/>
            <person name="Hall N."/>
            <person name="Watson M."/>
            <person name="Adriaenssens E.M."/>
            <person name="Foster-Nyarko E."/>
            <person name="Jarju S."/>
            <person name="Secka A."/>
            <person name="Antonio M."/>
            <person name="Oren A."/>
            <person name="Chaudhuri R.R."/>
            <person name="La Ragione R."/>
            <person name="Hildebrand F."/>
            <person name="Pallen M.J."/>
        </authorList>
    </citation>
    <scope>NUCLEOTIDE SEQUENCE</scope>
    <source>
        <strain evidence="2">D3-1215</strain>
    </source>
</reference>
<protein>
    <submittedName>
        <fullName evidence="2">DUF4252 domain-containing protein</fullName>
    </submittedName>
</protein>
<evidence type="ECO:0000256" key="1">
    <source>
        <dbReference type="SAM" id="SignalP"/>
    </source>
</evidence>
<gene>
    <name evidence="2" type="ORF">IAC32_05640</name>
</gene>
<name>A0A9D9EFX5_9BACT</name>
<evidence type="ECO:0000313" key="2">
    <source>
        <dbReference type="EMBL" id="MBO8447207.1"/>
    </source>
</evidence>